<protein>
    <submittedName>
        <fullName evidence="1">Uncharacterized protein</fullName>
    </submittedName>
</protein>
<gene>
    <name evidence="1" type="ORF">PORY_001932</name>
</gene>
<organism evidence="1 2">
    <name type="scientific">Pneumocystis oryctolagi</name>
    <dbReference type="NCBI Taxonomy" id="42067"/>
    <lineage>
        <taxon>Eukaryota</taxon>
        <taxon>Fungi</taxon>
        <taxon>Dikarya</taxon>
        <taxon>Ascomycota</taxon>
        <taxon>Taphrinomycotina</taxon>
        <taxon>Pneumocystomycetes</taxon>
        <taxon>Pneumocystaceae</taxon>
        <taxon>Pneumocystis</taxon>
    </lineage>
</organism>
<dbReference type="Proteomes" id="UP000768646">
    <property type="component" value="Unassembled WGS sequence"/>
</dbReference>
<evidence type="ECO:0000313" key="1">
    <source>
        <dbReference type="EMBL" id="KAG4304539.1"/>
    </source>
</evidence>
<comment type="caution">
    <text evidence="1">The sequence shown here is derived from an EMBL/GenBank/DDBJ whole genome shotgun (WGS) entry which is preliminary data.</text>
</comment>
<reference evidence="1 2" key="1">
    <citation type="journal article" date="2021" name="Commun. Biol.">
        <title>Genomic insights into the host specific adaptation of the Pneumocystis genus.</title>
        <authorList>
            <person name="Cisse O.H."/>
            <person name="Ma L."/>
            <person name="Dekker J.P."/>
            <person name="Khil P.P."/>
            <person name="Youn J.-H."/>
            <person name="Brenchley J.M."/>
            <person name="Blair R."/>
            <person name="Pahar B."/>
            <person name="Chabe M."/>
            <person name="Van Rompay K.K.A."/>
            <person name="Keesler R."/>
            <person name="Sukura A."/>
            <person name="Hirsch V."/>
            <person name="Kutty G."/>
            <person name="Liu Y."/>
            <person name="Peng L."/>
            <person name="Chen J."/>
            <person name="Song J."/>
            <person name="Weissenbacher-Lang C."/>
            <person name="Xu J."/>
            <person name="Upham N.S."/>
            <person name="Stajich J.E."/>
            <person name="Cuomo C.A."/>
            <person name="Cushion M.T."/>
            <person name="Kovacs J.A."/>
        </authorList>
    </citation>
    <scope>NUCLEOTIDE SEQUENCE [LARGE SCALE GENOMIC DNA]</scope>
    <source>
        <strain evidence="1 2">RABM</strain>
    </source>
</reference>
<sequence length="611" mass="72875">MSILQRLDAPSTYVDRYSRRSNKDISLNNSSTLYVGNLSFYTTEEQIYELFSKCGEIKRIIMGLDRFNKTCCGFCFVEYYSREHALDCMKFINGTKLDDRVIRTDIDPGFTEGRQYGRGRSGGQVRDEYRTEYDPGRGGWGHRRAEEERQKNLQKQDPNYNLNTSLDSSEKEKTVEFMKKIEEKLKSELNSNKKTNKKVLLKRNVSSTSEEVSHSLKDGYQLDVRSLDYKHKIKKLKREVHNDETWASTIFHPVYTYSIFGEEEKISGYKDIAINLKFACHDLQIYLEIQYTDEIYEKKKQTSENIEMLFKSFLPETIMMDYETFLSHLNNISLFIPPWNKIFSYEVDNSVFEGSIVDPNIKNIVNNIQIFSLFFIEGASYIDTEDSRWNVFLLYEKRKSINNKVYYHFIGYSTVYSYYWYSRESFDNVRTRIAQFIILPPFQKQGHGGKLYNALYTHFLSDSRVQEITIEDPSEEFEYLRDKQDILRLKSYGVFDGKDFRAPIQHSWILKTQKKYKISLNQFFRCMEIVLLERLNMNDEKAYKEYRLQVKQRLYKKNFENITQHDKNEILKKLEKTYKSVEDDYFRVLKSMKTHRSEQNNSELENKKRYT</sequence>
<accession>A0ACB7C9Z2</accession>
<evidence type="ECO:0000313" key="2">
    <source>
        <dbReference type="Proteomes" id="UP000768646"/>
    </source>
</evidence>
<keyword evidence="2" id="KW-1185">Reference proteome</keyword>
<dbReference type="EMBL" id="JABTEG010000007">
    <property type="protein sequence ID" value="KAG4304539.1"/>
    <property type="molecule type" value="Genomic_DNA"/>
</dbReference>
<proteinExistence type="predicted"/>
<name>A0ACB7C9Z2_9ASCO</name>